<evidence type="ECO:0000313" key="7">
    <source>
        <dbReference type="EMBL" id="QTU84264.1"/>
    </source>
</evidence>
<evidence type="ECO:0000256" key="2">
    <source>
        <dbReference type="ARBA" id="ARBA00022723"/>
    </source>
</evidence>
<reference evidence="7" key="2">
    <citation type="submission" date="2021-04" db="EMBL/GenBank/DDBJ databases">
        <title>Novel species in family Eggerthellaceae.</title>
        <authorList>
            <person name="Zhang G."/>
        </authorList>
    </citation>
    <scope>NUCLEOTIDE SEQUENCE</scope>
    <source>
        <strain evidence="7">Zg-886</strain>
    </source>
</reference>
<dbReference type="InterPro" id="IPR031034">
    <property type="entry name" value="Creatininase"/>
</dbReference>
<dbReference type="GO" id="GO:0016811">
    <property type="term" value="F:hydrolase activity, acting on carbon-nitrogen (but not peptide) bonds, in linear amides"/>
    <property type="evidence" value="ECO:0007669"/>
    <property type="project" value="TreeGrafter"/>
</dbReference>
<dbReference type="PANTHER" id="PTHR35005:SF1">
    <property type="entry name" value="2-AMINO-5-FORMYLAMINO-6-RIBOSYLAMINOPYRIMIDIN-4(3H)-ONE 5'-MONOPHOSPHATE DEFORMYLASE"/>
    <property type="match status" value="1"/>
</dbReference>
<dbReference type="EMBL" id="CP072829">
    <property type="protein sequence ID" value="QTU84264.1"/>
    <property type="molecule type" value="Genomic_DNA"/>
</dbReference>
<dbReference type="InterPro" id="IPR024087">
    <property type="entry name" value="Creatininase-like_sf"/>
</dbReference>
<evidence type="ECO:0000313" key="6">
    <source>
        <dbReference type="EMBL" id="NHM15016.1"/>
    </source>
</evidence>
<dbReference type="KEGG" id="ebz:J7S26_07940"/>
<gene>
    <name evidence="6" type="ORF">GMI68_09690</name>
    <name evidence="7" type="ORF">J7S26_07940</name>
</gene>
<dbReference type="PANTHER" id="PTHR35005">
    <property type="entry name" value="3-DEHYDRO-SCYLLO-INOSOSE HYDROLASE"/>
    <property type="match status" value="1"/>
</dbReference>
<evidence type="ECO:0000313" key="8">
    <source>
        <dbReference type="Proteomes" id="UP000636394"/>
    </source>
</evidence>
<keyword evidence="4" id="KW-0862">Zinc</keyword>
<dbReference type="Gene3D" id="3.40.50.10310">
    <property type="entry name" value="Creatininase"/>
    <property type="match status" value="1"/>
</dbReference>
<keyword evidence="2" id="KW-0479">Metal-binding</keyword>
<dbReference type="Pfam" id="PF02633">
    <property type="entry name" value="Creatininase"/>
    <property type="match status" value="1"/>
</dbReference>
<accession>A0A9E6SUB7</accession>
<keyword evidence="3 7" id="KW-0378">Hydrolase</keyword>
<comment type="cofactor">
    <cofactor evidence="1">
        <name>Zn(2+)</name>
        <dbReference type="ChEBI" id="CHEBI:29105"/>
    </cofactor>
</comment>
<dbReference type="GO" id="GO:0046872">
    <property type="term" value="F:metal ion binding"/>
    <property type="evidence" value="ECO:0007669"/>
    <property type="project" value="UniProtKB-KW"/>
</dbReference>
<dbReference type="NCBIfam" id="TIGR04448">
    <property type="entry name" value="creatininase"/>
    <property type="match status" value="1"/>
</dbReference>
<evidence type="ECO:0000256" key="5">
    <source>
        <dbReference type="ARBA" id="ARBA00024029"/>
    </source>
</evidence>
<keyword evidence="8" id="KW-1185">Reference proteome</keyword>
<proteinExistence type="inferred from homology"/>
<dbReference type="RefSeq" id="WP_165061913.1">
    <property type="nucleotide sequence ID" value="NZ_CP072829.1"/>
</dbReference>
<dbReference type="SUPFAM" id="SSF102215">
    <property type="entry name" value="Creatininase"/>
    <property type="match status" value="1"/>
</dbReference>
<reference evidence="6 8" key="1">
    <citation type="submission" date="2019-11" db="EMBL/GenBank/DDBJ databases">
        <title>Eggerthellaceae novel genus isolated from the rectal contents of marmort.</title>
        <authorList>
            <person name="Zhang G."/>
        </authorList>
    </citation>
    <scope>NUCLEOTIDE SEQUENCE [LARGE SCALE GENOMIC DNA]</scope>
    <source>
        <strain evidence="6">Zg-886</strain>
        <strain evidence="8">zg-886</strain>
    </source>
</reference>
<evidence type="ECO:0000256" key="3">
    <source>
        <dbReference type="ARBA" id="ARBA00022801"/>
    </source>
</evidence>
<evidence type="ECO:0000256" key="1">
    <source>
        <dbReference type="ARBA" id="ARBA00001947"/>
    </source>
</evidence>
<dbReference type="GO" id="GO:0009231">
    <property type="term" value="P:riboflavin biosynthetic process"/>
    <property type="evidence" value="ECO:0007669"/>
    <property type="project" value="TreeGrafter"/>
</dbReference>
<dbReference type="EC" id="3.5.2.10" evidence="7"/>
<dbReference type="GO" id="GO:0006602">
    <property type="term" value="P:creatinine catabolic process"/>
    <property type="evidence" value="ECO:0007669"/>
    <property type="project" value="InterPro"/>
</dbReference>
<dbReference type="Proteomes" id="UP000636394">
    <property type="component" value="Unassembled WGS sequence"/>
</dbReference>
<organism evidence="7 9">
    <name type="scientific">Xiamenia xianingshaonis</name>
    <dbReference type="NCBI Taxonomy" id="2682776"/>
    <lineage>
        <taxon>Bacteria</taxon>
        <taxon>Bacillati</taxon>
        <taxon>Actinomycetota</taxon>
        <taxon>Coriobacteriia</taxon>
        <taxon>Eggerthellales</taxon>
        <taxon>Eggerthellaceae</taxon>
        <taxon>Xiamenia</taxon>
    </lineage>
</organism>
<sequence length="274" mass="29401">MKDSVFMEEMDAFSYRDKLAKGAVAFVPVGALEQHGSHMAMCVDAALTRDMAGATAEAVDAAGLGPAVVTAPINFGYRSQQRSGGGFHLSGTTSLSGSTIISLAKDICYNLIEDGVRKIVIMNGHYENYQFVFEGAQLALEQAHARGLGGAKIQLLSYWDFVDDDTIAALYPDGFTGWDLEHAGVMETSLMLLFHPDLVDMDRIDEDLYVGLPATMPNYDVLPIVADYTPPSGCLSHPGASTREKGIVLRDAAVAGMLGAIEREFGGLGDFHEN</sequence>
<dbReference type="GO" id="GO:0047789">
    <property type="term" value="F:creatininase activity"/>
    <property type="evidence" value="ECO:0007669"/>
    <property type="project" value="UniProtKB-EC"/>
</dbReference>
<dbReference type="AlphaFoldDB" id="A0A9E6SUB7"/>
<evidence type="ECO:0000256" key="4">
    <source>
        <dbReference type="ARBA" id="ARBA00022833"/>
    </source>
</evidence>
<comment type="similarity">
    <text evidence="5">Belongs to the creatininase superfamily.</text>
</comment>
<dbReference type="GO" id="GO:0006601">
    <property type="term" value="P:creatine biosynthetic process"/>
    <property type="evidence" value="ECO:0007669"/>
    <property type="project" value="InterPro"/>
</dbReference>
<evidence type="ECO:0000313" key="9">
    <source>
        <dbReference type="Proteomes" id="UP000671910"/>
    </source>
</evidence>
<dbReference type="Proteomes" id="UP000671910">
    <property type="component" value="Chromosome"/>
</dbReference>
<dbReference type="EMBL" id="WPCR01000021">
    <property type="protein sequence ID" value="NHM15016.1"/>
    <property type="molecule type" value="Genomic_DNA"/>
</dbReference>
<name>A0A9E6SUB7_9ACTN</name>
<protein>
    <submittedName>
        <fullName evidence="7">Creatininase</fullName>
        <ecNumber evidence="7">3.5.2.10</ecNumber>
    </submittedName>
</protein>
<dbReference type="InterPro" id="IPR003785">
    <property type="entry name" value="Creatininase/forma_Hydrolase"/>
</dbReference>